<dbReference type="InterPro" id="IPR034786">
    <property type="entry name" value="MAR"/>
</dbReference>
<dbReference type="GO" id="GO:0046872">
    <property type="term" value="F:metal ion binding"/>
    <property type="evidence" value="ECO:0007669"/>
    <property type="project" value="InterPro"/>
</dbReference>
<dbReference type="CDD" id="cd08177">
    <property type="entry name" value="MAR"/>
    <property type="match status" value="1"/>
</dbReference>
<dbReference type="GO" id="GO:0005739">
    <property type="term" value="C:mitochondrion"/>
    <property type="evidence" value="ECO:0007669"/>
    <property type="project" value="TreeGrafter"/>
</dbReference>
<dbReference type="InterPro" id="IPR039697">
    <property type="entry name" value="Alcohol_dehydrogenase_Fe"/>
</dbReference>
<evidence type="ECO:0000256" key="2">
    <source>
        <dbReference type="ARBA" id="ARBA00023027"/>
    </source>
</evidence>
<evidence type="ECO:0000259" key="3">
    <source>
        <dbReference type="Pfam" id="PF00465"/>
    </source>
</evidence>
<dbReference type="Proteomes" id="UP000308014">
    <property type="component" value="Unassembled WGS sequence"/>
</dbReference>
<dbReference type="GO" id="GO:0004022">
    <property type="term" value="F:alcohol dehydrogenase (NAD+) activity"/>
    <property type="evidence" value="ECO:0007669"/>
    <property type="project" value="TreeGrafter"/>
</dbReference>
<dbReference type="Gene3D" id="3.40.50.1970">
    <property type="match status" value="1"/>
</dbReference>
<dbReference type="InterPro" id="IPR056798">
    <property type="entry name" value="ADH_Fe_C"/>
</dbReference>
<organism evidence="5 6">
    <name type="scientific">Aureobasidium pullulans</name>
    <name type="common">Black yeast</name>
    <name type="synonym">Pullularia pullulans</name>
    <dbReference type="NCBI Taxonomy" id="5580"/>
    <lineage>
        <taxon>Eukaryota</taxon>
        <taxon>Fungi</taxon>
        <taxon>Dikarya</taxon>
        <taxon>Ascomycota</taxon>
        <taxon>Pezizomycotina</taxon>
        <taxon>Dothideomycetes</taxon>
        <taxon>Dothideomycetidae</taxon>
        <taxon>Dothideales</taxon>
        <taxon>Saccotheciaceae</taxon>
        <taxon>Aureobasidium</taxon>
    </lineage>
</organism>
<evidence type="ECO:0000313" key="5">
    <source>
        <dbReference type="EMBL" id="THW10847.1"/>
    </source>
</evidence>
<evidence type="ECO:0000313" key="6">
    <source>
        <dbReference type="Proteomes" id="UP000308014"/>
    </source>
</evidence>
<keyword evidence="1" id="KW-0560">Oxidoreductase</keyword>
<dbReference type="Pfam" id="PF00465">
    <property type="entry name" value="Fe-ADH"/>
    <property type="match status" value="1"/>
</dbReference>
<dbReference type="SUPFAM" id="SSF56796">
    <property type="entry name" value="Dehydroquinate synthase-like"/>
    <property type="match status" value="1"/>
</dbReference>
<proteinExistence type="predicted"/>
<feature type="domain" description="Fe-containing alcohol dehydrogenase-like C-terminal" evidence="4">
    <location>
        <begin position="171"/>
        <end position="353"/>
    </location>
</feature>
<dbReference type="GO" id="GO:0018506">
    <property type="term" value="F:maleylacetate reductase activity"/>
    <property type="evidence" value="ECO:0007669"/>
    <property type="project" value="InterPro"/>
</dbReference>
<sequence>MNSFEYNINPSRVVFGSKSINKLPDEIKRLECSSPIILTSKGNSGKSHGELLANVLEDASIAPAGILNMAVMHTPTSVTEQALHSLKSQDADGIISIGGGSVVGLGKALSIRTGLKHICLPTTYSGSEMTPILGETDNGKKVTRSDPKILPDTVIYDVDFTLSLPVTICSTSGVNAIAHAVESLYAKNANPITNMLALEGVKTLAEALPAIVQDPTDRSAREKAQYGAWLCGVCLGSSAMALHHKLCHTLGGSFGLPHAETHTIVLPHALSYNAPAIPEQMEKLASVLPGSEGDAIKGLNVLSEKLGVSRALKDYGMKEEDLDKATEIAMGVQYANPRAMEKDGIRELIRRAWAGDVARADL</sequence>
<dbReference type="Pfam" id="PF25137">
    <property type="entry name" value="ADH_Fe_C"/>
    <property type="match status" value="1"/>
</dbReference>
<name>A0A4S9TLW9_AURPU</name>
<evidence type="ECO:0000256" key="1">
    <source>
        <dbReference type="ARBA" id="ARBA00023002"/>
    </source>
</evidence>
<reference evidence="5 6" key="1">
    <citation type="submission" date="2018-10" db="EMBL/GenBank/DDBJ databases">
        <title>Fifty Aureobasidium pullulans genomes reveal a recombining polyextremotolerant generalist.</title>
        <authorList>
            <person name="Gostincar C."/>
            <person name="Turk M."/>
            <person name="Zajc J."/>
            <person name="Gunde-Cimerman N."/>
        </authorList>
    </citation>
    <scope>NUCLEOTIDE SEQUENCE [LARGE SCALE GENOMIC DNA]</scope>
    <source>
        <strain evidence="5 6">EXF-11318</strain>
    </source>
</reference>
<keyword evidence="2" id="KW-0520">NAD</keyword>
<dbReference type="InterPro" id="IPR001670">
    <property type="entry name" value="ADH_Fe/GldA"/>
</dbReference>
<dbReference type="AlphaFoldDB" id="A0A4S9TLW9"/>
<protein>
    <submittedName>
        <fullName evidence="5">Maleylacetate reductase</fullName>
    </submittedName>
</protein>
<accession>A0A4S9TLW9</accession>
<feature type="domain" description="Alcohol dehydrogenase iron-type/glycerol dehydrogenase GldA" evidence="3">
    <location>
        <begin position="10"/>
        <end position="157"/>
    </location>
</feature>
<dbReference type="Gene3D" id="1.20.1090.10">
    <property type="entry name" value="Dehydroquinate synthase-like - alpha domain"/>
    <property type="match status" value="1"/>
</dbReference>
<comment type="caution">
    <text evidence="5">The sequence shown here is derived from an EMBL/GenBank/DDBJ whole genome shotgun (WGS) entry which is preliminary data.</text>
</comment>
<gene>
    <name evidence="5" type="ORF">D6D24_07621</name>
</gene>
<dbReference type="EMBL" id="QZAJ01000380">
    <property type="protein sequence ID" value="THW10847.1"/>
    <property type="molecule type" value="Genomic_DNA"/>
</dbReference>
<evidence type="ECO:0000259" key="4">
    <source>
        <dbReference type="Pfam" id="PF25137"/>
    </source>
</evidence>
<dbReference type="PANTHER" id="PTHR11496">
    <property type="entry name" value="ALCOHOL DEHYDROGENASE"/>
    <property type="match status" value="1"/>
</dbReference>
<dbReference type="PANTHER" id="PTHR11496:SF105">
    <property type="entry name" value="REDUCTASE, PUTATIVE (AFU_ORTHOLOGUE AFUA_6G07090)-RELATED"/>
    <property type="match status" value="1"/>
</dbReference>